<evidence type="ECO:0000313" key="1">
    <source>
        <dbReference type="EMBL" id="UQX12566.1"/>
    </source>
</evidence>
<keyword evidence="2" id="KW-1185">Reference proteome</keyword>
<dbReference type="CDD" id="cd07067">
    <property type="entry name" value="HP_PGM_like"/>
    <property type="match status" value="1"/>
</dbReference>
<dbReference type="EMBL" id="CP097320">
    <property type="protein sequence ID" value="UQX12566.1"/>
    <property type="molecule type" value="Genomic_DNA"/>
</dbReference>
<dbReference type="Pfam" id="PF00300">
    <property type="entry name" value="His_Phos_1"/>
    <property type="match status" value="1"/>
</dbReference>
<sequence length="227" mass="24670">MKPVIVRHGRTEWTLSRRYTGITDLPLTPHGRGQAALLAPLVERVLAGDSALVFSSPRRRATATAALALPGRPITVDPLVAEYQYGDYEGLTDDQIRLLAPGWDIWRDGCPHGESTDDVGMRADAFLDAHVVRCAEPVVVVTHGHFSRILAARALGLAAENGRLFASLTASISVIEDYHGERCIGRWNVDAALLDGIGNRTASSENVAPAESLRKDRLWQSTRQISG</sequence>
<dbReference type="InterPro" id="IPR013078">
    <property type="entry name" value="His_Pase_superF_clade-1"/>
</dbReference>
<protein>
    <submittedName>
        <fullName evidence="1">Histidine phosphatase family protein</fullName>
    </submittedName>
</protein>
<dbReference type="SMART" id="SM00855">
    <property type="entry name" value="PGAM"/>
    <property type="match status" value="1"/>
</dbReference>
<dbReference type="RefSeq" id="WP_219070090.1">
    <property type="nucleotide sequence ID" value="NZ_CAJUXY010000074.1"/>
</dbReference>
<dbReference type="PANTHER" id="PTHR48100:SF15">
    <property type="entry name" value="SEDOHEPTULOSE 1,7-BISPHOSPHATASE"/>
    <property type="match status" value="1"/>
</dbReference>
<dbReference type="PANTHER" id="PTHR48100">
    <property type="entry name" value="BROAD-SPECIFICITY PHOSPHATASE YOR283W-RELATED"/>
    <property type="match status" value="1"/>
</dbReference>
<dbReference type="InterPro" id="IPR050275">
    <property type="entry name" value="PGM_Phosphatase"/>
</dbReference>
<dbReference type="Proteomes" id="UP001056610">
    <property type="component" value="Chromosome"/>
</dbReference>
<name>A0ABY4QPL4_9MYCO</name>
<evidence type="ECO:0000313" key="2">
    <source>
        <dbReference type="Proteomes" id="UP001056610"/>
    </source>
</evidence>
<reference evidence="1" key="1">
    <citation type="submission" date="2022-05" db="EMBL/GenBank/DDBJ databases">
        <title>A methanotrophic Mycobacterium dominates a cave microbial ecosystem.</title>
        <authorList>
            <person name="Van Spanning R.J.M."/>
            <person name="Guan Q."/>
            <person name="Melkonian C."/>
            <person name="Gallant J."/>
            <person name="Polerecky L."/>
            <person name="Flot J.-F."/>
            <person name="Brandt B.W."/>
            <person name="Braster M."/>
            <person name="Iturbe Espinoza P."/>
            <person name="Aerts J."/>
            <person name="Meima-Franke M."/>
            <person name="Piersma S.R."/>
            <person name="Bunduc C."/>
            <person name="Ummels R."/>
            <person name="Pain A."/>
            <person name="Fleming E.J."/>
            <person name="van der Wel N."/>
            <person name="Gherman V.D."/>
            <person name="Sarbu S.M."/>
            <person name="Bodelier P.L.E."/>
            <person name="Bitter W."/>
        </authorList>
    </citation>
    <scope>NUCLEOTIDE SEQUENCE</scope>
    <source>
        <strain evidence="1">Sulfur Cave</strain>
    </source>
</reference>
<accession>A0ABY4QPL4</accession>
<gene>
    <name evidence="1" type="ORF">M5I08_10270</name>
</gene>
<organism evidence="1 2">
    <name type="scientific">Candidatus Mycobacterium methanotrophicum</name>
    <dbReference type="NCBI Taxonomy" id="2943498"/>
    <lineage>
        <taxon>Bacteria</taxon>
        <taxon>Bacillati</taxon>
        <taxon>Actinomycetota</taxon>
        <taxon>Actinomycetes</taxon>
        <taxon>Mycobacteriales</taxon>
        <taxon>Mycobacteriaceae</taxon>
        <taxon>Mycobacterium</taxon>
    </lineage>
</organism>
<proteinExistence type="predicted"/>